<dbReference type="GeneID" id="38782799"/>
<dbReference type="EMBL" id="BFAD01000008">
    <property type="protein sequence ID" value="GBE85882.1"/>
    <property type="molecule type" value="Genomic_DNA"/>
</dbReference>
<sequence length="66" mass="7340">MNAHSEEHELLCDHLVEPRNPWDNWLATVELGGGLRATCGAVVVRDAPRFTSIRARISTTMSEHQG</sequence>
<keyword evidence="2" id="KW-1185">Reference proteome</keyword>
<comment type="caution">
    <text evidence="1">The sequence shown here is derived from an EMBL/GenBank/DDBJ whole genome shotgun (WGS) entry which is preliminary data.</text>
</comment>
<evidence type="ECO:0000313" key="2">
    <source>
        <dbReference type="Proteomes" id="UP000287166"/>
    </source>
</evidence>
<organism evidence="1 2">
    <name type="scientific">Sparassis crispa</name>
    <dbReference type="NCBI Taxonomy" id="139825"/>
    <lineage>
        <taxon>Eukaryota</taxon>
        <taxon>Fungi</taxon>
        <taxon>Dikarya</taxon>
        <taxon>Basidiomycota</taxon>
        <taxon>Agaricomycotina</taxon>
        <taxon>Agaricomycetes</taxon>
        <taxon>Polyporales</taxon>
        <taxon>Sparassidaceae</taxon>
        <taxon>Sparassis</taxon>
    </lineage>
</organism>
<dbReference type="AlphaFoldDB" id="A0A401GUJ6"/>
<accession>A0A401GUJ6</accession>
<proteinExistence type="predicted"/>
<reference evidence="1 2" key="1">
    <citation type="journal article" date="2018" name="Sci. Rep.">
        <title>Genome sequence of the cauliflower mushroom Sparassis crispa (Hanabiratake) and its association with beneficial usage.</title>
        <authorList>
            <person name="Kiyama R."/>
            <person name="Furutani Y."/>
            <person name="Kawaguchi K."/>
            <person name="Nakanishi T."/>
        </authorList>
    </citation>
    <scope>NUCLEOTIDE SEQUENCE [LARGE SCALE GENOMIC DNA]</scope>
</reference>
<dbReference type="RefSeq" id="XP_027616795.1">
    <property type="nucleotide sequence ID" value="XM_027760994.1"/>
</dbReference>
<dbReference type="Proteomes" id="UP000287166">
    <property type="component" value="Unassembled WGS sequence"/>
</dbReference>
<name>A0A401GUJ6_9APHY</name>
<dbReference type="InParanoid" id="A0A401GUJ6"/>
<protein>
    <submittedName>
        <fullName evidence="1">Uncharacterized protein</fullName>
    </submittedName>
</protein>
<gene>
    <name evidence="1" type="ORF">SCP_0804040</name>
</gene>
<evidence type="ECO:0000313" key="1">
    <source>
        <dbReference type="EMBL" id="GBE85882.1"/>
    </source>
</evidence>